<organism evidence="1 2">
    <name type="scientific">Candidatus Thiodubiliella endoseptemdiera</name>
    <dbReference type="NCBI Taxonomy" id="2738886"/>
    <lineage>
        <taxon>Bacteria</taxon>
        <taxon>Pseudomonadati</taxon>
        <taxon>Pseudomonadota</taxon>
        <taxon>Gammaproteobacteria</taxon>
        <taxon>Candidatus Pseudothioglobaceae</taxon>
        <taxon>Candidatus Thiodubiliella</taxon>
    </lineage>
</organism>
<dbReference type="Proteomes" id="UP000568751">
    <property type="component" value="Unassembled WGS sequence"/>
</dbReference>
<accession>A0A853EZI9</accession>
<protein>
    <submittedName>
        <fullName evidence="1">Uncharacterized protein</fullName>
    </submittedName>
</protein>
<sequence length="169" mass="20018">MKQVVYFYEGETEKKLLEFLKNTQTIKSGKLKKFNLWTKSCKKLTRTINKGDIVIFVIDTDTMKAIDTFKENIRLLKSYNICLIVQHKNLEDELCFSCNKKDTITLFTDFYDTSSAEEFKTKFIKESNLKQKLTNNAFDFKKLWSRADDFQEFLDQHHLLINLNCNTKP</sequence>
<dbReference type="AlphaFoldDB" id="A0A853EZI9"/>
<name>A0A853EZI9_9GAMM</name>
<gene>
    <name evidence="1" type="ORF">H0A76_03605</name>
</gene>
<dbReference type="EMBL" id="JACCHT010000001">
    <property type="protein sequence ID" value="NYT27053.1"/>
    <property type="molecule type" value="Genomic_DNA"/>
</dbReference>
<reference evidence="1 2" key="1">
    <citation type="submission" date="2020-05" db="EMBL/GenBank/DDBJ databases">
        <title>Horizontal transmission and recombination maintain forever young bacterial symbiont genomes.</title>
        <authorList>
            <person name="Russell S.L."/>
            <person name="Pepper-Tunick E."/>
            <person name="Svedberg J."/>
            <person name="Byrne A."/>
            <person name="Ruelas Castillo J."/>
            <person name="Vollmers C."/>
            <person name="Beinart R.A."/>
            <person name="Corbett-Detig R."/>
        </authorList>
    </citation>
    <scope>NUCLEOTIDE SEQUENCE [LARGE SCALE GENOMIC DNA]</scope>
    <source>
        <strain evidence="1">455</strain>
    </source>
</reference>
<evidence type="ECO:0000313" key="1">
    <source>
        <dbReference type="EMBL" id="NYT27053.1"/>
    </source>
</evidence>
<proteinExistence type="predicted"/>
<comment type="caution">
    <text evidence="1">The sequence shown here is derived from an EMBL/GenBank/DDBJ whole genome shotgun (WGS) entry which is preliminary data.</text>
</comment>
<evidence type="ECO:0000313" key="2">
    <source>
        <dbReference type="Proteomes" id="UP000568751"/>
    </source>
</evidence>